<dbReference type="HOGENOM" id="CLU_088285_0_0_1"/>
<dbReference type="GO" id="GO:0005768">
    <property type="term" value="C:endosome"/>
    <property type="evidence" value="ECO:0007669"/>
    <property type="project" value="TreeGrafter"/>
</dbReference>
<evidence type="ECO:0000313" key="3">
    <source>
        <dbReference type="Proteomes" id="UP000002748"/>
    </source>
</evidence>
<feature type="compositionally biased region" description="Basic and acidic residues" evidence="1">
    <location>
        <begin position="155"/>
        <end position="175"/>
    </location>
</feature>
<dbReference type="EMBL" id="ALBS01000025">
    <property type="protein sequence ID" value="EJT52480.1"/>
    <property type="molecule type" value="Genomic_DNA"/>
</dbReference>
<dbReference type="OrthoDB" id="2158714at2759"/>
<protein>
    <recommendedName>
        <fullName evidence="4">VPS4-associated protein 1</fullName>
    </recommendedName>
</protein>
<accession>J4UKS5</accession>
<feature type="compositionally biased region" description="Polar residues" evidence="1">
    <location>
        <begin position="139"/>
        <end position="148"/>
    </location>
</feature>
<dbReference type="Proteomes" id="UP000002748">
    <property type="component" value="Unassembled WGS sequence"/>
</dbReference>
<evidence type="ECO:0000313" key="2">
    <source>
        <dbReference type="EMBL" id="EJT52480.1"/>
    </source>
</evidence>
<feature type="compositionally biased region" description="Basic and acidic residues" evidence="1">
    <location>
        <begin position="74"/>
        <end position="100"/>
    </location>
</feature>
<dbReference type="RefSeq" id="XP_014183847.1">
    <property type="nucleotide sequence ID" value="XM_014328372.1"/>
</dbReference>
<dbReference type="Pfam" id="PF08432">
    <property type="entry name" value="Vfa1"/>
    <property type="match status" value="1"/>
</dbReference>
<dbReference type="GO" id="GO:0007034">
    <property type="term" value="P:vacuolar transport"/>
    <property type="evidence" value="ECO:0007669"/>
    <property type="project" value="TreeGrafter"/>
</dbReference>
<reference evidence="2 3" key="1">
    <citation type="journal article" date="2012" name="Eukaryot. Cell">
        <title>Draft genome sequence of CBS 2479, the standard type strain of Trichosporon asahii.</title>
        <authorList>
            <person name="Yang R.Y."/>
            <person name="Li H.T."/>
            <person name="Zhu H."/>
            <person name="Zhou G.P."/>
            <person name="Wang M."/>
            <person name="Wang L."/>
        </authorList>
    </citation>
    <scope>NUCLEOTIDE SEQUENCE [LARGE SCALE GENOMIC DNA]</scope>
    <source>
        <strain evidence="3">ATCC 90039 / CBS 2479 / JCM 2466 / KCTC 7840 / NCYC 2677 / UAMH 7654</strain>
    </source>
</reference>
<dbReference type="PANTHER" id="PTHR28218">
    <property type="entry name" value="VPS4-ASSOCIATED PROTEIN 1"/>
    <property type="match status" value="1"/>
</dbReference>
<comment type="caution">
    <text evidence="2">The sequence shown here is derived from an EMBL/GenBank/DDBJ whole genome shotgun (WGS) entry which is preliminary data.</text>
</comment>
<organism evidence="2 3">
    <name type="scientific">Trichosporon asahii var. asahii (strain ATCC 90039 / CBS 2479 / JCM 2466 / KCTC 7840 / NBRC 103889/ NCYC 2677 / UAMH 7654)</name>
    <name type="common">Yeast</name>
    <dbReference type="NCBI Taxonomy" id="1186058"/>
    <lineage>
        <taxon>Eukaryota</taxon>
        <taxon>Fungi</taxon>
        <taxon>Dikarya</taxon>
        <taxon>Basidiomycota</taxon>
        <taxon>Agaricomycotina</taxon>
        <taxon>Tremellomycetes</taxon>
        <taxon>Trichosporonales</taxon>
        <taxon>Trichosporonaceae</taxon>
        <taxon>Trichosporon</taxon>
    </lineage>
</organism>
<dbReference type="InterPro" id="IPR013640">
    <property type="entry name" value="Vfa1"/>
</dbReference>
<feature type="region of interest" description="Disordered" evidence="1">
    <location>
        <begin position="74"/>
        <end position="188"/>
    </location>
</feature>
<feature type="compositionally biased region" description="Low complexity" evidence="1">
    <location>
        <begin position="124"/>
        <end position="133"/>
    </location>
</feature>
<gene>
    <name evidence="2" type="ORF">A1Q1_03996</name>
</gene>
<evidence type="ECO:0000256" key="1">
    <source>
        <dbReference type="SAM" id="MobiDB-lite"/>
    </source>
</evidence>
<proteinExistence type="predicted"/>
<dbReference type="VEuPathDB" id="FungiDB:A1Q1_03996"/>
<dbReference type="GeneID" id="25987509"/>
<sequence length="188" mass="20726">MTTPLQNVYYERKTATARPCYICNRPTQTVLATIKTEDFLYTCDGHLSDPATKLAAPAQGPTQEDIRKVVSEYQAREARRTAAQAKKDDDKDDKKEEKKGFLGSALEMGSKLISGSPSEEGAKSPASTPASPAGEMTGVPSSNVTTHNKYALHRHIFEARRNELRRKEMNKKAKETAQGLPQVPRGSF</sequence>
<name>J4UKS5_TRIAS</name>
<dbReference type="KEGG" id="tasa:A1Q1_03996"/>
<dbReference type="AlphaFoldDB" id="J4UKS5"/>
<dbReference type="PANTHER" id="PTHR28218:SF1">
    <property type="entry name" value="VPS4-ASSOCIATED PROTEIN 1"/>
    <property type="match status" value="1"/>
</dbReference>
<evidence type="ECO:0008006" key="4">
    <source>
        <dbReference type="Google" id="ProtNLM"/>
    </source>
</evidence>